<dbReference type="InterPro" id="IPR036648">
    <property type="entry name" value="CN_Hdrase_a/SCN_Hdrase_g_sf"/>
</dbReference>
<accession>A0A9X2MPJ2</accession>
<dbReference type="EMBL" id="JANIPJ010000003">
    <property type="protein sequence ID" value="MCR2803476.1"/>
    <property type="molecule type" value="Genomic_DNA"/>
</dbReference>
<organism evidence="1 2">
    <name type="scientific">Paenibacillus soyae</name>
    <dbReference type="NCBI Taxonomy" id="2969249"/>
    <lineage>
        <taxon>Bacteria</taxon>
        <taxon>Bacillati</taxon>
        <taxon>Bacillota</taxon>
        <taxon>Bacilli</taxon>
        <taxon>Bacillales</taxon>
        <taxon>Paenibacillaceae</taxon>
        <taxon>Paenibacillus</taxon>
    </lineage>
</organism>
<proteinExistence type="predicted"/>
<evidence type="ECO:0000313" key="2">
    <source>
        <dbReference type="Proteomes" id="UP001141950"/>
    </source>
</evidence>
<comment type="caution">
    <text evidence="1">The sequence shown here is derived from an EMBL/GenBank/DDBJ whole genome shotgun (WGS) entry which is preliminary data.</text>
</comment>
<dbReference type="InterPro" id="IPR022513">
    <property type="entry name" value="TOMM_pelo"/>
</dbReference>
<dbReference type="GO" id="GO:0003824">
    <property type="term" value="F:catalytic activity"/>
    <property type="evidence" value="ECO:0007669"/>
    <property type="project" value="InterPro"/>
</dbReference>
<dbReference type="AlphaFoldDB" id="A0A9X2MPJ2"/>
<reference evidence="1" key="1">
    <citation type="submission" date="2022-08" db="EMBL/GenBank/DDBJ databases">
        <title>The genomic sequence of strain Paenibacillus sp. SCIV0701.</title>
        <authorList>
            <person name="Zhao H."/>
        </authorList>
    </citation>
    <scope>NUCLEOTIDE SEQUENCE</scope>
    <source>
        <strain evidence="1">SCIV0701</strain>
    </source>
</reference>
<dbReference type="SUPFAM" id="SSF56209">
    <property type="entry name" value="Nitrile hydratase alpha chain"/>
    <property type="match status" value="1"/>
</dbReference>
<dbReference type="NCBIfam" id="TIGR03793">
    <property type="entry name" value="leader_NHLP"/>
    <property type="match status" value="1"/>
</dbReference>
<evidence type="ECO:0000313" key="1">
    <source>
        <dbReference type="EMBL" id="MCR2803476.1"/>
    </source>
</evidence>
<protein>
    <submittedName>
        <fullName evidence="1">NHLP leader peptide family RiPP</fullName>
    </submittedName>
</protein>
<gene>
    <name evidence="1" type="ORF">NQZ67_06210</name>
</gene>
<dbReference type="RefSeq" id="WP_257443783.1">
    <property type="nucleotide sequence ID" value="NZ_JANIPJ010000003.1"/>
</dbReference>
<keyword evidence="2" id="KW-1185">Reference proteome</keyword>
<dbReference type="Gene3D" id="3.90.330.10">
    <property type="entry name" value="Nitrile hydratase alpha /Thiocyanate hydrolase gamma"/>
    <property type="match status" value="2"/>
</dbReference>
<sequence length="83" mass="9429">MSSTQELRDQIIQKAWTDPEFKKQLLSNPESAIKDAFGVDIPKGYKLKVLEETEDTYYLVLPQSPVAKADLTAESDDSNPRWV</sequence>
<name>A0A9X2MPJ2_9BACL</name>
<dbReference type="GO" id="GO:0046914">
    <property type="term" value="F:transition metal ion binding"/>
    <property type="evidence" value="ECO:0007669"/>
    <property type="project" value="InterPro"/>
</dbReference>
<dbReference type="Proteomes" id="UP001141950">
    <property type="component" value="Unassembled WGS sequence"/>
</dbReference>